<dbReference type="EMBL" id="BGZK01000641">
    <property type="protein sequence ID" value="GBP54192.1"/>
    <property type="molecule type" value="Genomic_DNA"/>
</dbReference>
<dbReference type="Pfam" id="PF21530">
    <property type="entry name" value="Pif1_2B_dom"/>
    <property type="match status" value="1"/>
</dbReference>
<feature type="domain" description="DNA helicase Pif1-like 2B" evidence="2">
    <location>
        <begin position="589"/>
        <end position="620"/>
    </location>
</feature>
<reference evidence="3 4" key="1">
    <citation type="journal article" date="2019" name="Commun. Biol.">
        <title>The bagworm genome reveals a unique fibroin gene that provides high tensile strength.</title>
        <authorList>
            <person name="Kono N."/>
            <person name="Nakamura H."/>
            <person name="Ohtoshi R."/>
            <person name="Tomita M."/>
            <person name="Numata K."/>
            <person name="Arakawa K."/>
        </authorList>
    </citation>
    <scope>NUCLEOTIDE SEQUENCE [LARGE SCALE GENOMIC DNA]</scope>
</reference>
<gene>
    <name evidence="3" type="ORF">EVAR_43217_1</name>
</gene>
<evidence type="ECO:0000259" key="2">
    <source>
        <dbReference type="Pfam" id="PF21530"/>
    </source>
</evidence>
<dbReference type="PANTHER" id="PTHR10492:SF57">
    <property type="entry name" value="ATP-DEPENDENT DNA HELICASE"/>
    <property type="match status" value="1"/>
</dbReference>
<accession>A0A4C1WU98</accession>
<comment type="caution">
    <text evidence="3">The sequence shown here is derived from an EMBL/GenBank/DDBJ whole genome shotgun (WGS) entry which is preliminary data.</text>
</comment>
<dbReference type="Proteomes" id="UP000299102">
    <property type="component" value="Unassembled WGS sequence"/>
</dbReference>
<dbReference type="PANTHER" id="PTHR10492">
    <property type="match status" value="1"/>
</dbReference>
<dbReference type="Pfam" id="PF14214">
    <property type="entry name" value="Helitron_like_N"/>
    <property type="match status" value="1"/>
</dbReference>
<protein>
    <submittedName>
        <fullName evidence="3">Uncharacterized protein</fullName>
    </submittedName>
</protein>
<dbReference type="OrthoDB" id="1728974at2759"/>
<feature type="domain" description="Helitron helicase-like" evidence="1">
    <location>
        <begin position="1"/>
        <end position="95"/>
    </location>
</feature>
<keyword evidence="4" id="KW-1185">Reference proteome</keyword>
<evidence type="ECO:0000259" key="1">
    <source>
        <dbReference type="Pfam" id="PF14214"/>
    </source>
</evidence>
<sequence>MQEYIQDALTFVREYGRPCLFITFTCNPKWPEITSLLLPGQNAIHRHDITARVFRQKLKSLISFITKSHVFGPTRCWMYSVEWQKRGLPHAHILVWFIDKIRPEEIDSIISAEIPDPSTDQLLFDIVTTNMIHGPCGTLNSSSPCMADGKCTKNFPKDFTNDTVTNVDGYPIYRRRNPENGGQSFIKNIINTDIDIDNRWVVPYSPLLSKTYNAHINVEFCSSVKSIKYICKYVHKGSDMAVFRVENTNVNAPPVNKNDEITLYQIGRYISSNEAAWRIFGFPIHERDPAVVQLAIHLENVNPRHTECFYLRLLLVNVTGPLSFQDIRKVNGQQYPTYKDACLALGLLEDDNQWECMLAEAALNCTAIQIRLLFAIVLTTCFPARAQILWENHKDSMTDDILHQHRIRCHDLTITFSDEMYNEALIAIEDLCIVIANLPLSNFGMNSPNRTASDLMNTEMNRELQYSTVEMAAIVARNVPLMNEEQRTIYDRIMLAVSAGQAKINMRVQMLQDPSAETFSKQLLDIGDGKVAIDETGYVKLPTDFCTIADSQDTLIEQIFPDVHTQNLVSYKSIDTVCDDSEAVNFPTEFLNSLDLPGMPPHNLQLKVGSPIILLRNLNPPGCATSMRVVESVLAQHSVSWPTYKVKTTAPAVRSASSRGVA</sequence>
<name>A0A4C1WU98_EUMVA</name>
<dbReference type="InterPro" id="IPR025476">
    <property type="entry name" value="Helitron_helicase-like"/>
</dbReference>
<evidence type="ECO:0000313" key="4">
    <source>
        <dbReference type="Proteomes" id="UP000299102"/>
    </source>
</evidence>
<organism evidence="3 4">
    <name type="scientific">Eumeta variegata</name>
    <name type="common">Bagworm moth</name>
    <name type="synonym">Eumeta japonica</name>
    <dbReference type="NCBI Taxonomy" id="151549"/>
    <lineage>
        <taxon>Eukaryota</taxon>
        <taxon>Metazoa</taxon>
        <taxon>Ecdysozoa</taxon>
        <taxon>Arthropoda</taxon>
        <taxon>Hexapoda</taxon>
        <taxon>Insecta</taxon>
        <taxon>Pterygota</taxon>
        <taxon>Neoptera</taxon>
        <taxon>Endopterygota</taxon>
        <taxon>Lepidoptera</taxon>
        <taxon>Glossata</taxon>
        <taxon>Ditrysia</taxon>
        <taxon>Tineoidea</taxon>
        <taxon>Psychidae</taxon>
        <taxon>Oiketicinae</taxon>
        <taxon>Eumeta</taxon>
    </lineage>
</organism>
<proteinExistence type="predicted"/>
<evidence type="ECO:0000313" key="3">
    <source>
        <dbReference type="EMBL" id="GBP54192.1"/>
    </source>
</evidence>
<dbReference type="InterPro" id="IPR049163">
    <property type="entry name" value="Pif1-like_2B_dom"/>
</dbReference>
<dbReference type="AlphaFoldDB" id="A0A4C1WU98"/>